<dbReference type="AlphaFoldDB" id="A0A317K459"/>
<dbReference type="Pfam" id="PF01168">
    <property type="entry name" value="Ala_racemase_N"/>
    <property type="match status" value="1"/>
</dbReference>
<proteinExistence type="inferred from homology"/>
<evidence type="ECO:0000256" key="2">
    <source>
        <dbReference type="ARBA" id="ARBA00023239"/>
    </source>
</evidence>
<evidence type="ECO:0000313" key="5">
    <source>
        <dbReference type="Proteomes" id="UP000245683"/>
    </source>
</evidence>
<reference evidence="5" key="1">
    <citation type="submission" date="2018-05" db="EMBL/GenBank/DDBJ databases">
        <title>Micromonospora globispora sp. nov. and Micromonospora rugosa sp. nov., isolated from marine sediment.</title>
        <authorList>
            <person name="Carro L."/>
            <person name="Aysel V."/>
            <person name="Cetin D."/>
            <person name="Igual J.M."/>
            <person name="Klenk H.-P."/>
            <person name="Trujillo M.E."/>
            <person name="Sahin N."/>
        </authorList>
    </citation>
    <scope>NUCLEOTIDE SEQUENCE [LARGE SCALE GENOMIC DNA]</scope>
    <source>
        <strain evidence="5">S2904</strain>
    </source>
</reference>
<accession>A0A317K459</accession>
<dbReference type="Gene3D" id="3.20.20.10">
    <property type="entry name" value="Alanine racemase"/>
    <property type="match status" value="1"/>
</dbReference>
<dbReference type="InterPro" id="IPR001608">
    <property type="entry name" value="Ala_racemase_N"/>
</dbReference>
<dbReference type="Proteomes" id="UP000245683">
    <property type="component" value="Unassembled WGS sequence"/>
</dbReference>
<organism evidence="4 5">
    <name type="scientific">Micromonospora globispora</name>
    <dbReference type="NCBI Taxonomy" id="1450148"/>
    <lineage>
        <taxon>Bacteria</taxon>
        <taxon>Bacillati</taxon>
        <taxon>Actinomycetota</taxon>
        <taxon>Actinomycetes</taxon>
        <taxon>Micromonosporales</taxon>
        <taxon>Micromonosporaceae</taxon>
        <taxon>Micromonospora</taxon>
    </lineage>
</organism>
<feature type="domain" description="D-serine dehydratase-like" evidence="3">
    <location>
        <begin position="316"/>
        <end position="414"/>
    </location>
</feature>
<dbReference type="OrthoDB" id="9811417at2"/>
<dbReference type="Pfam" id="PF14031">
    <property type="entry name" value="D-ser_dehydrat"/>
    <property type="match status" value="1"/>
</dbReference>
<dbReference type="InterPro" id="IPR042208">
    <property type="entry name" value="D-ser_dehydrat-like_sf"/>
</dbReference>
<gene>
    <name evidence="4" type="ORF">DLJ46_13755</name>
</gene>
<keyword evidence="5" id="KW-1185">Reference proteome</keyword>
<name>A0A317K459_9ACTN</name>
<dbReference type="SMART" id="SM01119">
    <property type="entry name" value="D-ser_dehydrat"/>
    <property type="match status" value="1"/>
</dbReference>
<dbReference type="GO" id="GO:0016829">
    <property type="term" value="F:lyase activity"/>
    <property type="evidence" value="ECO:0007669"/>
    <property type="project" value="UniProtKB-KW"/>
</dbReference>
<dbReference type="PANTHER" id="PTHR28004:SF8">
    <property type="entry name" value="D-SERINE DEAMINASE"/>
    <property type="match status" value="1"/>
</dbReference>
<keyword evidence="2" id="KW-0456">Lyase</keyword>
<dbReference type="InterPro" id="IPR051466">
    <property type="entry name" value="D-amino_acid_metab_enzyme"/>
</dbReference>
<dbReference type="InterPro" id="IPR029066">
    <property type="entry name" value="PLP-binding_barrel"/>
</dbReference>
<dbReference type="PANTHER" id="PTHR28004">
    <property type="entry name" value="ZGC:162816-RELATED"/>
    <property type="match status" value="1"/>
</dbReference>
<dbReference type="EMBL" id="QGSV01000180">
    <property type="protein sequence ID" value="PWU47681.1"/>
    <property type="molecule type" value="Genomic_DNA"/>
</dbReference>
<dbReference type="RefSeq" id="WP_109945062.1">
    <property type="nucleotide sequence ID" value="NZ_QGGF01000693.1"/>
</dbReference>
<comment type="similarity">
    <text evidence="1">Belongs to the DSD1 family.</text>
</comment>
<dbReference type="Gene3D" id="2.40.37.20">
    <property type="entry name" value="D-serine dehydratase-like domain"/>
    <property type="match status" value="1"/>
</dbReference>
<dbReference type="SUPFAM" id="SSF51419">
    <property type="entry name" value="PLP-binding barrel"/>
    <property type="match status" value="1"/>
</dbReference>
<sequence length="426" mass="45446">MNDQALRRLGDTRIGPDTKGMPVDAIGGTVAELVAARRPLFGGGFTAPVMVLHAEALEHNLALMARYCRDSGVELAPHGKTTLAPQLFARQLSQGAHGITAATGSQLRLYRAFGVPRVLLANQLVDRATLAWLRTELETTSDFEVICYVDSPATVALLADEFAGAPPGGRLPVLIEVGHPGGRTGCRTLAQVEQVATAVAAAPGLRLAGVAAFEGTIGPPGQPGVRERVRDFLTDVRHAGEWLVRRGLVPDGLMLSAGGSAYFDLVVAAFRDGWPSEQPVQVVLRSGCYAVHETGPPADGTPFVLSPYRGESLRPALELWGQVLSRPGPELAVLGFGKRDASFDTAMPTPVRLRRADATTAQPFTGARIEGLNDQHAYLRLPAGHRLEVGDWVGCGLAHPCTAFDKWRLIPVVVDDVVVDCVHTFF</sequence>
<evidence type="ECO:0000313" key="4">
    <source>
        <dbReference type="EMBL" id="PWU47681.1"/>
    </source>
</evidence>
<protein>
    <submittedName>
        <fullName evidence="4">Amino acid deaminase</fullName>
    </submittedName>
</protein>
<dbReference type="InterPro" id="IPR026956">
    <property type="entry name" value="D-ser_dehydrat-like_dom"/>
</dbReference>
<comment type="caution">
    <text evidence="4">The sequence shown here is derived from an EMBL/GenBank/DDBJ whole genome shotgun (WGS) entry which is preliminary data.</text>
</comment>
<evidence type="ECO:0000259" key="3">
    <source>
        <dbReference type="SMART" id="SM01119"/>
    </source>
</evidence>
<evidence type="ECO:0000256" key="1">
    <source>
        <dbReference type="ARBA" id="ARBA00005323"/>
    </source>
</evidence>